<proteinExistence type="predicted"/>
<feature type="region of interest" description="Disordered" evidence="1">
    <location>
        <begin position="96"/>
        <end position="116"/>
    </location>
</feature>
<protein>
    <submittedName>
        <fullName evidence="2">Uncharacterized protein</fullName>
    </submittedName>
</protein>
<evidence type="ECO:0000313" key="2">
    <source>
        <dbReference type="EMBL" id="KAJ8394761.1"/>
    </source>
</evidence>
<gene>
    <name evidence="2" type="ORF">AAFF_G00041160</name>
</gene>
<organism evidence="2 3">
    <name type="scientific">Aldrovandia affinis</name>
    <dbReference type="NCBI Taxonomy" id="143900"/>
    <lineage>
        <taxon>Eukaryota</taxon>
        <taxon>Metazoa</taxon>
        <taxon>Chordata</taxon>
        <taxon>Craniata</taxon>
        <taxon>Vertebrata</taxon>
        <taxon>Euteleostomi</taxon>
        <taxon>Actinopterygii</taxon>
        <taxon>Neopterygii</taxon>
        <taxon>Teleostei</taxon>
        <taxon>Notacanthiformes</taxon>
        <taxon>Halosauridae</taxon>
        <taxon>Aldrovandia</taxon>
    </lineage>
</organism>
<feature type="region of interest" description="Disordered" evidence="1">
    <location>
        <begin position="1"/>
        <end position="47"/>
    </location>
</feature>
<evidence type="ECO:0000313" key="3">
    <source>
        <dbReference type="Proteomes" id="UP001221898"/>
    </source>
</evidence>
<dbReference type="EMBL" id="JAINUG010000122">
    <property type="protein sequence ID" value="KAJ8394761.1"/>
    <property type="molecule type" value="Genomic_DNA"/>
</dbReference>
<reference evidence="2" key="1">
    <citation type="journal article" date="2023" name="Science">
        <title>Genome structures resolve the early diversification of teleost fishes.</title>
        <authorList>
            <person name="Parey E."/>
            <person name="Louis A."/>
            <person name="Montfort J."/>
            <person name="Bouchez O."/>
            <person name="Roques C."/>
            <person name="Iampietro C."/>
            <person name="Lluch J."/>
            <person name="Castinel A."/>
            <person name="Donnadieu C."/>
            <person name="Desvignes T."/>
            <person name="Floi Bucao C."/>
            <person name="Jouanno E."/>
            <person name="Wen M."/>
            <person name="Mejri S."/>
            <person name="Dirks R."/>
            <person name="Jansen H."/>
            <person name="Henkel C."/>
            <person name="Chen W.J."/>
            <person name="Zahm M."/>
            <person name="Cabau C."/>
            <person name="Klopp C."/>
            <person name="Thompson A.W."/>
            <person name="Robinson-Rechavi M."/>
            <person name="Braasch I."/>
            <person name="Lecointre G."/>
            <person name="Bobe J."/>
            <person name="Postlethwait J.H."/>
            <person name="Berthelot C."/>
            <person name="Roest Crollius H."/>
            <person name="Guiguen Y."/>
        </authorList>
    </citation>
    <scope>NUCLEOTIDE SEQUENCE</scope>
    <source>
        <strain evidence="2">NC1722</strain>
    </source>
</reference>
<keyword evidence="3" id="KW-1185">Reference proteome</keyword>
<comment type="caution">
    <text evidence="2">The sequence shown here is derived from an EMBL/GenBank/DDBJ whole genome shotgun (WGS) entry which is preliminary data.</text>
</comment>
<feature type="compositionally biased region" description="Basic residues" evidence="1">
    <location>
        <begin position="1"/>
        <end position="13"/>
    </location>
</feature>
<evidence type="ECO:0000256" key="1">
    <source>
        <dbReference type="SAM" id="MobiDB-lite"/>
    </source>
</evidence>
<sequence>MNVNHRALHRRRLAGPSERAPFSRPVGEPRLGASEKSESLKPTAQRRRACWTPERPVECVVFRFINPCPRIPSGLYSAWCSASCLASGPPLDPPQHIPPRHTLCQMAHGPDLTPTR</sequence>
<accession>A0AAD7S4Q5</accession>
<name>A0AAD7S4Q5_9TELE</name>
<dbReference type="AlphaFoldDB" id="A0AAD7S4Q5"/>
<dbReference type="Proteomes" id="UP001221898">
    <property type="component" value="Unassembled WGS sequence"/>
</dbReference>